<sequence length="260" mass="26655">MEGITSKDGTPIAFDQLGEGPPIIVVAGASCDRAIDAPLAKALAEHFTVLNHDRRGRGDSGDTAPYAVAREVEDLHALIEAAGGTAALLGLSSGAVLAAEAAASGLPVTRLIMWEPPFSIDPEGVQQAAAYTARLTELLGADRLDDALALFMRQVGLPGEAIAGARQSPYWAAGLSLAPTLAYDAAIMGDNTVPAERFGVITVPTLVLAGSASPPFMVEAARRAAAAVPGARFDVLDGQDHNVAPDAITPVVAEFAGRRA</sequence>
<organism evidence="3 4">
    <name type="scientific">Jiangella asiatica</name>
    <dbReference type="NCBI Taxonomy" id="2530372"/>
    <lineage>
        <taxon>Bacteria</taxon>
        <taxon>Bacillati</taxon>
        <taxon>Actinomycetota</taxon>
        <taxon>Actinomycetes</taxon>
        <taxon>Jiangellales</taxon>
        <taxon>Jiangellaceae</taxon>
        <taxon>Jiangella</taxon>
    </lineage>
</organism>
<dbReference type="PANTHER" id="PTHR43798:SF31">
    <property type="entry name" value="AB HYDROLASE SUPERFAMILY PROTEIN YCLE"/>
    <property type="match status" value="1"/>
</dbReference>
<dbReference type="PANTHER" id="PTHR43798">
    <property type="entry name" value="MONOACYLGLYCEROL LIPASE"/>
    <property type="match status" value="1"/>
</dbReference>
<dbReference type="OrthoDB" id="63519at2"/>
<name>A0A4R5DCK3_9ACTN</name>
<keyword evidence="1 3" id="KW-0378">Hydrolase</keyword>
<evidence type="ECO:0000256" key="1">
    <source>
        <dbReference type="ARBA" id="ARBA00022801"/>
    </source>
</evidence>
<dbReference type="Gene3D" id="3.40.50.1820">
    <property type="entry name" value="alpha/beta hydrolase"/>
    <property type="match status" value="1"/>
</dbReference>
<feature type="domain" description="AB hydrolase-1" evidence="2">
    <location>
        <begin position="25"/>
        <end position="245"/>
    </location>
</feature>
<dbReference type="Pfam" id="PF12697">
    <property type="entry name" value="Abhydrolase_6"/>
    <property type="match status" value="1"/>
</dbReference>
<evidence type="ECO:0000313" key="3">
    <source>
        <dbReference type="EMBL" id="TDE11482.1"/>
    </source>
</evidence>
<dbReference type="InterPro" id="IPR000073">
    <property type="entry name" value="AB_hydrolase_1"/>
</dbReference>
<dbReference type="RefSeq" id="WP_131893730.1">
    <property type="nucleotide sequence ID" value="NZ_SMKZ01000010.1"/>
</dbReference>
<dbReference type="FunCoup" id="A0A4R5DCK3">
    <property type="interactions" value="13"/>
</dbReference>
<dbReference type="GO" id="GO:0016787">
    <property type="term" value="F:hydrolase activity"/>
    <property type="evidence" value="ECO:0007669"/>
    <property type="project" value="UniProtKB-KW"/>
</dbReference>
<proteinExistence type="predicted"/>
<protein>
    <submittedName>
        <fullName evidence="3">Alpha/beta hydrolase</fullName>
    </submittedName>
</protein>
<dbReference type="PROSITE" id="PS51257">
    <property type="entry name" value="PROKAR_LIPOPROTEIN"/>
    <property type="match status" value="1"/>
</dbReference>
<dbReference type="EMBL" id="SMKZ01000010">
    <property type="protein sequence ID" value="TDE11482.1"/>
    <property type="molecule type" value="Genomic_DNA"/>
</dbReference>
<evidence type="ECO:0000259" key="2">
    <source>
        <dbReference type="Pfam" id="PF12697"/>
    </source>
</evidence>
<evidence type="ECO:0000313" key="4">
    <source>
        <dbReference type="Proteomes" id="UP000294739"/>
    </source>
</evidence>
<dbReference type="GO" id="GO:0016020">
    <property type="term" value="C:membrane"/>
    <property type="evidence" value="ECO:0007669"/>
    <property type="project" value="TreeGrafter"/>
</dbReference>
<dbReference type="InterPro" id="IPR029058">
    <property type="entry name" value="AB_hydrolase_fold"/>
</dbReference>
<comment type="caution">
    <text evidence="3">The sequence shown here is derived from an EMBL/GenBank/DDBJ whole genome shotgun (WGS) entry which is preliminary data.</text>
</comment>
<keyword evidence="4" id="KW-1185">Reference proteome</keyword>
<dbReference type="SUPFAM" id="SSF53474">
    <property type="entry name" value="alpha/beta-Hydrolases"/>
    <property type="match status" value="1"/>
</dbReference>
<accession>A0A4R5DCK3</accession>
<reference evidence="3 4" key="1">
    <citation type="submission" date="2019-03" db="EMBL/GenBank/DDBJ databases">
        <title>Draft genome sequences of novel Actinobacteria.</title>
        <authorList>
            <person name="Sahin N."/>
            <person name="Ay H."/>
            <person name="Saygin H."/>
        </authorList>
    </citation>
    <scope>NUCLEOTIDE SEQUENCE [LARGE SCALE GENOMIC DNA]</scope>
    <source>
        <strain evidence="3 4">5K138</strain>
    </source>
</reference>
<dbReference type="InterPro" id="IPR050266">
    <property type="entry name" value="AB_hydrolase_sf"/>
</dbReference>
<dbReference type="InParanoid" id="A0A4R5DCK3"/>
<dbReference type="AlphaFoldDB" id="A0A4R5DCK3"/>
<dbReference type="Proteomes" id="UP000294739">
    <property type="component" value="Unassembled WGS sequence"/>
</dbReference>
<gene>
    <name evidence="3" type="ORF">E1269_09465</name>
</gene>